<accession>A0ACB8F9C1</accession>
<evidence type="ECO:0000313" key="1">
    <source>
        <dbReference type="EMBL" id="KAH8001843.1"/>
    </source>
</evidence>
<gene>
    <name evidence="1" type="ORF">K3G42_017214</name>
</gene>
<evidence type="ECO:0000313" key="2">
    <source>
        <dbReference type="Proteomes" id="UP000827872"/>
    </source>
</evidence>
<reference evidence="1" key="1">
    <citation type="submission" date="2021-08" db="EMBL/GenBank/DDBJ databases">
        <title>The first chromosome-level gecko genome reveals the dynamic sex chromosomes of Neotropical dwarf geckos (Sphaerodactylidae: Sphaerodactylus).</title>
        <authorList>
            <person name="Pinto B.J."/>
            <person name="Keating S.E."/>
            <person name="Gamble T."/>
        </authorList>
    </citation>
    <scope>NUCLEOTIDE SEQUENCE</scope>
    <source>
        <strain evidence="1">TG3544</strain>
    </source>
</reference>
<comment type="caution">
    <text evidence="1">The sequence shown here is derived from an EMBL/GenBank/DDBJ whole genome shotgun (WGS) entry which is preliminary data.</text>
</comment>
<protein>
    <submittedName>
        <fullName evidence="1">Uncharacterized protein</fullName>
    </submittedName>
</protein>
<keyword evidence="2" id="KW-1185">Reference proteome</keyword>
<proteinExistence type="predicted"/>
<name>A0ACB8F9C1_9SAUR</name>
<dbReference type="EMBL" id="CM037621">
    <property type="protein sequence ID" value="KAH8001843.1"/>
    <property type="molecule type" value="Genomic_DNA"/>
</dbReference>
<dbReference type="Proteomes" id="UP000827872">
    <property type="component" value="Linkage Group LG08"/>
</dbReference>
<organism evidence="1 2">
    <name type="scientific">Sphaerodactylus townsendi</name>
    <dbReference type="NCBI Taxonomy" id="933632"/>
    <lineage>
        <taxon>Eukaryota</taxon>
        <taxon>Metazoa</taxon>
        <taxon>Chordata</taxon>
        <taxon>Craniata</taxon>
        <taxon>Vertebrata</taxon>
        <taxon>Euteleostomi</taxon>
        <taxon>Lepidosauria</taxon>
        <taxon>Squamata</taxon>
        <taxon>Bifurcata</taxon>
        <taxon>Gekkota</taxon>
        <taxon>Sphaerodactylidae</taxon>
        <taxon>Sphaerodactylus</taxon>
    </lineage>
</organism>
<sequence>MLSQRKAESFHLSPWHPDYPRQTKSFGFQENAPALDVTSQCFVESDFCQIPFGLDMPVEKGKKFLLILMNMFDKYSVYIDIYNQDKCLLRLLLLVIHKWQYQ</sequence>